<keyword evidence="3" id="KW-1185">Reference proteome</keyword>
<organism evidence="2 3">
    <name type="scientific">Cystoisospora suis</name>
    <dbReference type="NCBI Taxonomy" id="483139"/>
    <lineage>
        <taxon>Eukaryota</taxon>
        <taxon>Sar</taxon>
        <taxon>Alveolata</taxon>
        <taxon>Apicomplexa</taxon>
        <taxon>Conoidasida</taxon>
        <taxon>Coccidia</taxon>
        <taxon>Eucoccidiorida</taxon>
        <taxon>Eimeriorina</taxon>
        <taxon>Sarcocystidae</taxon>
        <taxon>Cystoisospora</taxon>
    </lineage>
</organism>
<accession>A0A2C6LFF9</accession>
<dbReference type="AlphaFoldDB" id="A0A2C6LFF9"/>
<dbReference type="RefSeq" id="XP_067927344.1">
    <property type="nucleotide sequence ID" value="XM_068060673.1"/>
</dbReference>
<dbReference type="GeneID" id="94423884"/>
<evidence type="ECO:0000313" key="2">
    <source>
        <dbReference type="EMBL" id="PHJ25698.1"/>
    </source>
</evidence>
<dbReference type="Proteomes" id="UP000221165">
    <property type="component" value="Unassembled WGS sequence"/>
</dbReference>
<evidence type="ECO:0000256" key="1">
    <source>
        <dbReference type="SAM" id="MobiDB-lite"/>
    </source>
</evidence>
<feature type="non-terminal residue" evidence="2">
    <location>
        <position position="1"/>
    </location>
</feature>
<dbReference type="EMBL" id="MIGC01000183">
    <property type="protein sequence ID" value="PHJ25698.1"/>
    <property type="molecule type" value="Genomic_DNA"/>
</dbReference>
<proteinExistence type="predicted"/>
<reference evidence="2 3" key="1">
    <citation type="journal article" date="2017" name="Int. J. Parasitol.">
        <title>The genome of the protozoan parasite Cystoisospora suis and a reverse vaccinology approach to identify vaccine candidates.</title>
        <authorList>
            <person name="Palmieri N."/>
            <person name="Shrestha A."/>
            <person name="Ruttkowski B."/>
            <person name="Beck T."/>
            <person name="Vogl C."/>
            <person name="Tomley F."/>
            <person name="Blake D.P."/>
            <person name="Joachim A."/>
        </authorList>
    </citation>
    <scope>NUCLEOTIDE SEQUENCE [LARGE SCALE GENOMIC DNA]</scope>
    <source>
        <strain evidence="2 3">Wien I</strain>
    </source>
</reference>
<gene>
    <name evidence="2" type="ORF">CSUI_000439</name>
</gene>
<protein>
    <submittedName>
        <fullName evidence="2">Uncharacterized protein</fullName>
    </submittedName>
</protein>
<name>A0A2C6LFF9_9APIC</name>
<comment type="caution">
    <text evidence="2">The sequence shown here is derived from an EMBL/GenBank/DDBJ whole genome shotgun (WGS) entry which is preliminary data.</text>
</comment>
<sequence length="132" mass="14467">ARKKRAATVVRVHGWPTIATNDLLEPSHEYLTSRYTSALGKRSPGEDTDSEGEEIKARSSVVVVTIHQAGGMEEHTSGLAACVGALTQCHCGENQSGENLKEQEQRKASVALARLNPRRRICLCDECFILTY</sequence>
<feature type="region of interest" description="Disordered" evidence="1">
    <location>
        <begin position="35"/>
        <end position="54"/>
    </location>
</feature>
<evidence type="ECO:0000313" key="3">
    <source>
        <dbReference type="Proteomes" id="UP000221165"/>
    </source>
</evidence>
<dbReference type="VEuPathDB" id="ToxoDB:CSUI_000439"/>